<dbReference type="KEGG" id="bgx:ESN35_06740"/>
<dbReference type="AlphaFoldDB" id="A0A4P6DT53"/>
<reference evidence="1 2" key="1">
    <citation type="submission" date="2019-01" db="EMBL/GenBank/DDBJ databases">
        <title>Complete genome sequence of Bifidobacterium gallinarum CACC 514.</title>
        <authorList>
            <person name="Jung M."/>
        </authorList>
    </citation>
    <scope>NUCLEOTIDE SEQUENCE [LARGE SCALE GENOMIC DNA]</scope>
    <source>
        <strain evidence="1 2">CACC 514</strain>
    </source>
</reference>
<dbReference type="Proteomes" id="UP000293589">
    <property type="component" value="Chromosome"/>
</dbReference>
<dbReference type="RefSeq" id="WP_129237641.1">
    <property type="nucleotide sequence ID" value="NZ_CP035464.1"/>
</dbReference>
<proteinExistence type="predicted"/>
<gene>
    <name evidence="1" type="ORF">ESN35_06740</name>
</gene>
<sequence length="205" mass="23122">MTVAVFANDTLTLRRIGVSFSVDMSELDAEDLRDQLLVKYPVEPEATPVAGPLHEVTLAEARPGDIATFEIKSSPSDRKFVCTLKKQCDDMTLCADEWLTANKRPAWCIRAHADDECAGMKDLHIWRWDGVEEAIELPEEPEEKGLYITATSDQVLCNDGDICTNWSRPHGAMWSTGYTYENWEVVVRDLGPERLPLKFISESED</sequence>
<name>A0A4P6DT53_9BIFI</name>
<accession>A0A4P6DT53</accession>
<dbReference type="EMBL" id="CP035464">
    <property type="protein sequence ID" value="QAY33133.1"/>
    <property type="molecule type" value="Genomic_DNA"/>
</dbReference>
<evidence type="ECO:0000313" key="2">
    <source>
        <dbReference type="Proteomes" id="UP000293589"/>
    </source>
</evidence>
<evidence type="ECO:0000313" key="1">
    <source>
        <dbReference type="EMBL" id="QAY33133.1"/>
    </source>
</evidence>
<protein>
    <submittedName>
        <fullName evidence="1">Uncharacterized protein</fullName>
    </submittedName>
</protein>
<organism evidence="1 2">
    <name type="scientific">Bifidobacterium pullorum subsp. gallinarum</name>
    <dbReference type="NCBI Taxonomy" id="78344"/>
    <lineage>
        <taxon>Bacteria</taxon>
        <taxon>Bacillati</taxon>
        <taxon>Actinomycetota</taxon>
        <taxon>Actinomycetes</taxon>
        <taxon>Bifidobacteriales</taxon>
        <taxon>Bifidobacteriaceae</taxon>
        <taxon>Bifidobacterium</taxon>
    </lineage>
</organism>